<protein>
    <submittedName>
        <fullName evidence="6">FAD-dependent pyridine nucleotide-disulphide oxidoreductase</fullName>
    </submittedName>
</protein>
<evidence type="ECO:0000256" key="4">
    <source>
        <dbReference type="ARBA" id="ARBA00023002"/>
    </source>
</evidence>
<evidence type="ECO:0000256" key="2">
    <source>
        <dbReference type="ARBA" id="ARBA00022630"/>
    </source>
</evidence>
<dbReference type="STRING" id="1429867.A0A0G4PK78"/>
<dbReference type="SUPFAM" id="SSF51905">
    <property type="entry name" value="FAD/NAD(P)-binding domain"/>
    <property type="match status" value="1"/>
</dbReference>
<name>A0A0G4PK78_PENC3</name>
<dbReference type="EMBL" id="HG793151">
    <property type="protein sequence ID" value="CRL26568.1"/>
    <property type="molecule type" value="Genomic_DNA"/>
</dbReference>
<dbReference type="Proteomes" id="UP000053732">
    <property type="component" value="Unassembled WGS sequence"/>
</dbReference>
<gene>
    <name evidence="6" type="ORF">PCAMFM013_S018g000262</name>
</gene>
<dbReference type="Pfam" id="PF07992">
    <property type="entry name" value="Pyr_redox_2"/>
    <property type="match status" value="1"/>
</dbReference>
<dbReference type="PANTHER" id="PTHR43735">
    <property type="entry name" value="APOPTOSIS-INDUCING FACTOR 1"/>
    <property type="match status" value="1"/>
</dbReference>
<dbReference type="Gene3D" id="3.50.50.100">
    <property type="match status" value="1"/>
</dbReference>
<dbReference type="InterPro" id="IPR023753">
    <property type="entry name" value="FAD/NAD-binding_dom"/>
</dbReference>
<accession>A0A0G4PK78</accession>
<dbReference type="AlphaFoldDB" id="A0A0G4PK78"/>
<organism evidence="6 7">
    <name type="scientific">Penicillium camemberti (strain FM 013)</name>
    <dbReference type="NCBI Taxonomy" id="1429867"/>
    <lineage>
        <taxon>Eukaryota</taxon>
        <taxon>Fungi</taxon>
        <taxon>Dikarya</taxon>
        <taxon>Ascomycota</taxon>
        <taxon>Pezizomycotina</taxon>
        <taxon>Eurotiomycetes</taxon>
        <taxon>Eurotiomycetidae</taxon>
        <taxon>Eurotiales</taxon>
        <taxon>Aspergillaceae</taxon>
        <taxon>Penicillium</taxon>
    </lineage>
</organism>
<dbReference type="PANTHER" id="PTHR43735:SF3">
    <property type="entry name" value="FERROPTOSIS SUPPRESSOR PROTEIN 1"/>
    <property type="match status" value="1"/>
</dbReference>
<dbReference type="GO" id="GO:0050660">
    <property type="term" value="F:flavin adenine dinucleotide binding"/>
    <property type="evidence" value="ECO:0007669"/>
    <property type="project" value="TreeGrafter"/>
</dbReference>
<keyword evidence="7" id="KW-1185">Reference proteome</keyword>
<reference evidence="6 7" key="1">
    <citation type="journal article" date="2014" name="Nat. Commun.">
        <title>Multiple recent horizontal transfers of a large genomic region in cheese making fungi.</title>
        <authorList>
            <person name="Cheeseman K."/>
            <person name="Ropars J."/>
            <person name="Renault P."/>
            <person name="Dupont J."/>
            <person name="Gouzy J."/>
            <person name="Branca A."/>
            <person name="Abraham A.L."/>
            <person name="Ceppi M."/>
            <person name="Conseiller E."/>
            <person name="Debuchy R."/>
            <person name="Malagnac F."/>
            <person name="Goarin A."/>
            <person name="Silar P."/>
            <person name="Lacoste S."/>
            <person name="Sallet E."/>
            <person name="Bensimon A."/>
            <person name="Giraud T."/>
            <person name="Brygoo Y."/>
        </authorList>
    </citation>
    <scope>NUCLEOTIDE SEQUENCE [LARGE SCALE GENOMIC DNA]</scope>
    <source>
        <strain evidence="7">FM 013</strain>
    </source>
</reference>
<proteinExistence type="inferred from homology"/>
<keyword evidence="4" id="KW-0560">Oxidoreductase</keyword>
<dbReference type="GO" id="GO:0005737">
    <property type="term" value="C:cytoplasm"/>
    <property type="evidence" value="ECO:0007669"/>
    <property type="project" value="TreeGrafter"/>
</dbReference>
<evidence type="ECO:0000259" key="5">
    <source>
        <dbReference type="Pfam" id="PF07992"/>
    </source>
</evidence>
<sequence length="379" mass="40469">MGRATVVIVGASHAGLGVANELLKTDSDKVKVILINPSEKHYFNIAAPRIFAKPQFFQPEQYLLPIEQSFTRYPEGSFQFVKGEATSINIASKSVKVSSLQSVLVYDYLVIASGSTTTSSLQGELAPFKPLSNQDIDASIRSIQKVISDAKSVVLGGAGPIGVEFAGELAEAFETKQGASVTLISATKHVLPMLKEKGRIMAEKVLAEKNVKVITSRKVVDAVRNVSGNKAQWIVSLDNGEQLEADVYISTTGVIPNNQFVPPEFLSADGWIAVDDKLCVTGGDGSIYALGDITTQPLRTAAKVAEQVPVVVANLKAAILGRGKYSTYSPNETLMMIVPIGESTGTGQIFGWKPWGIMVSKIKGKDFFVSKAAGMLGLS</sequence>
<evidence type="ECO:0000313" key="7">
    <source>
        <dbReference type="Proteomes" id="UP000053732"/>
    </source>
</evidence>
<dbReference type="InterPro" id="IPR036188">
    <property type="entry name" value="FAD/NAD-bd_sf"/>
</dbReference>
<evidence type="ECO:0000256" key="1">
    <source>
        <dbReference type="ARBA" id="ARBA00006442"/>
    </source>
</evidence>
<dbReference type="GO" id="GO:0004174">
    <property type="term" value="F:electron-transferring-flavoprotein dehydrogenase activity"/>
    <property type="evidence" value="ECO:0007669"/>
    <property type="project" value="TreeGrafter"/>
</dbReference>
<keyword evidence="3" id="KW-0274">FAD</keyword>
<keyword evidence="2" id="KW-0285">Flavoprotein</keyword>
<feature type="domain" description="FAD/NAD(P)-binding" evidence="5">
    <location>
        <begin position="5"/>
        <end position="299"/>
    </location>
</feature>
<evidence type="ECO:0000313" key="6">
    <source>
        <dbReference type="EMBL" id="CRL26568.1"/>
    </source>
</evidence>
<evidence type="ECO:0000256" key="3">
    <source>
        <dbReference type="ARBA" id="ARBA00022827"/>
    </source>
</evidence>
<comment type="similarity">
    <text evidence="1">Belongs to the FAD-dependent oxidoreductase family.</text>
</comment>
<dbReference type="PRINTS" id="PR00368">
    <property type="entry name" value="FADPNR"/>
</dbReference>
<dbReference type="PRINTS" id="PR00411">
    <property type="entry name" value="PNDRDTASEI"/>
</dbReference>